<evidence type="ECO:0000313" key="3">
    <source>
        <dbReference type="Proteomes" id="UP000295210"/>
    </source>
</evidence>
<dbReference type="EMBL" id="SMGK01000002">
    <property type="protein sequence ID" value="TCK74115.1"/>
    <property type="molecule type" value="Genomic_DNA"/>
</dbReference>
<dbReference type="OrthoDB" id="34574at2"/>
<proteinExistence type="predicted"/>
<gene>
    <name evidence="2" type="ORF">C7378_1737</name>
</gene>
<organism evidence="2 3">
    <name type="scientific">Acidipila rosea</name>
    <dbReference type="NCBI Taxonomy" id="768535"/>
    <lineage>
        <taxon>Bacteria</taxon>
        <taxon>Pseudomonadati</taxon>
        <taxon>Acidobacteriota</taxon>
        <taxon>Terriglobia</taxon>
        <taxon>Terriglobales</taxon>
        <taxon>Acidobacteriaceae</taxon>
        <taxon>Acidipila</taxon>
    </lineage>
</organism>
<dbReference type="Proteomes" id="UP000295210">
    <property type="component" value="Unassembled WGS sequence"/>
</dbReference>
<keyword evidence="1" id="KW-0812">Transmembrane</keyword>
<accession>A0A4R1L7B8</accession>
<feature type="transmembrane region" description="Helical" evidence="1">
    <location>
        <begin position="81"/>
        <end position="100"/>
    </location>
</feature>
<keyword evidence="1" id="KW-1133">Transmembrane helix</keyword>
<protein>
    <submittedName>
        <fullName evidence="2">SdpI/YhfL family protein</fullName>
    </submittedName>
</protein>
<dbReference type="InterPro" id="IPR025962">
    <property type="entry name" value="SdpI/YhfL"/>
</dbReference>
<feature type="transmembrane region" description="Helical" evidence="1">
    <location>
        <begin position="6"/>
        <end position="24"/>
    </location>
</feature>
<comment type="caution">
    <text evidence="2">The sequence shown here is derived from an EMBL/GenBank/DDBJ whole genome shotgun (WGS) entry which is preliminary data.</text>
</comment>
<evidence type="ECO:0000256" key="1">
    <source>
        <dbReference type="SAM" id="Phobius"/>
    </source>
</evidence>
<keyword evidence="3" id="KW-1185">Reference proteome</keyword>
<keyword evidence="1" id="KW-0472">Membrane</keyword>
<name>A0A4R1L7B8_9BACT</name>
<reference evidence="2 3" key="1">
    <citation type="submission" date="2019-03" db="EMBL/GenBank/DDBJ databases">
        <title>Genomic Encyclopedia of Type Strains, Phase IV (KMG-IV): sequencing the most valuable type-strain genomes for metagenomic binning, comparative biology and taxonomic classification.</title>
        <authorList>
            <person name="Goeker M."/>
        </authorList>
    </citation>
    <scope>NUCLEOTIDE SEQUENCE [LARGE SCALE GENOMIC DNA]</scope>
    <source>
        <strain evidence="2 3">DSM 103428</strain>
    </source>
</reference>
<sequence length="109" mass="12158">MLLSQCIFIAVGILLIVLSAPLILRKVPRNDLYGLRIPKTMQGSEQEWYEANHNAGVGICIVGALTVLSALIILFRSHSVFLGVIISTTVLLCFLLAEVYRSHRRHKKD</sequence>
<dbReference type="AlphaFoldDB" id="A0A4R1L7B8"/>
<evidence type="ECO:0000313" key="2">
    <source>
        <dbReference type="EMBL" id="TCK74115.1"/>
    </source>
</evidence>
<feature type="transmembrane region" description="Helical" evidence="1">
    <location>
        <begin position="55"/>
        <end position="75"/>
    </location>
</feature>
<dbReference type="Pfam" id="PF13630">
    <property type="entry name" value="SdpI"/>
    <property type="match status" value="1"/>
</dbReference>
<dbReference type="RefSeq" id="WP_131994684.1">
    <property type="nucleotide sequence ID" value="NZ_SMGK01000002.1"/>
</dbReference>